<dbReference type="InterPro" id="IPR002347">
    <property type="entry name" value="SDR_fam"/>
</dbReference>
<dbReference type="FunFam" id="3.40.50.720:FF:000047">
    <property type="entry name" value="NADP-dependent L-serine/L-allo-threonine dehydrogenase"/>
    <property type="match status" value="1"/>
</dbReference>
<protein>
    <submittedName>
        <fullName evidence="4">Dehydrogenase/reductase SDR family member 11</fullName>
    </submittedName>
</protein>
<comment type="similarity">
    <text evidence="1 3">Belongs to the short-chain dehydrogenases/reductases (SDR) family.</text>
</comment>
<dbReference type="GO" id="GO:0016616">
    <property type="term" value="F:oxidoreductase activity, acting on the CH-OH group of donors, NAD or NADP as acceptor"/>
    <property type="evidence" value="ECO:0007669"/>
    <property type="project" value="UniProtKB-ARBA"/>
</dbReference>
<sequence length="257" mass="28104">MSEKARWVGRVALVTGASAGIGEATAKLLVQEGMKVVICARSIDKLQAIAEDLNKGKTDRCCLPVKCDVSKEDQVLEMFKQIRSELGRLDICINNAGINVKNCSLLEGSTETWQKIIDVNVIGLSICTREAVKLMREKGIDDGHIIHLSSFSGHRVPPGNAVTNFYAGTKFAVRALTEGLRQELRAIKSNIRVSSLSPGLVKTDFNADVIEGDYEAFISSNPTMSSEDVAQLVLVCIQQPAHVQIHDILVRPTQQLY</sequence>
<dbReference type="OrthoDB" id="1933717at2759"/>
<dbReference type="PRINTS" id="PR00081">
    <property type="entry name" value="GDHRDH"/>
</dbReference>
<dbReference type="PRINTS" id="PR00080">
    <property type="entry name" value="SDRFAMILY"/>
</dbReference>
<evidence type="ECO:0000313" key="5">
    <source>
        <dbReference type="Proteomes" id="UP001152320"/>
    </source>
</evidence>
<dbReference type="InterPro" id="IPR036291">
    <property type="entry name" value="NAD(P)-bd_dom_sf"/>
</dbReference>
<evidence type="ECO:0000256" key="3">
    <source>
        <dbReference type="RuleBase" id="RU000363"/>
    </source>
</evidence>
<dbReference type="Gene3D" id="3.40.50.720">
    <property type="entry name" value="NAD(P)-binding Rossmann-like Domain"/>
    <property type="match status" value="1"/>
</dbReference>
<dbReference type="PANTHER" id="PTHR43115">
    <property type="entry name" value="DEHYDROGENASE/REDUCTASE SDR FAMILY MEMBER 11"/>
    <property type="match status" value="1"/>
</dbReference>
<proteinExistence type="inferred from homology"/>
<dbReference type="Pfam" id="PF00106">
    <property type="entry name" value="adh_short"/>
    <property type="match status" value="1"/>
</dbReference>
<keyword evidence="5" id="KW-1185">Reference proteome</keyword>
<reference evidence="4" key="1">
    <citation type="submission" date="2021-10" db="EMBL/GenBank/DDBJ databases">
        <title>Tropical sea cucumber genome reveals ecological adaptation and Cuvierian tubules defense mechanism.</title>
        <authorList>
            <person name="Chen T."/>
        </authorList>
    </citation>
    <scope>NUCLEOTIDE SEQUENCE</scope>
    <source>
        <strain evidence="4">Nanhai2018</strain>
        <tissue evidence="4">Muscle</tissue>
    </source>
</reference>
<dbReference type="AlphaFoldDB" id="A0A9Q1CFP8"/>
<accession>A0A9Q1CFP8</accession>
<evidence type="ECO:0000256" key="1">
    <source>
        <dbReference type="ARBA" id="ARBA00006484"/>
    </source>
</evidence>
<keyword evidence="2" id="KW-0560">Oxidoreductase</keyword>
<dbReference type="Proteomes" id="UP001152320">
    <property type="component" value="Chromosome 4"/>
</dbReference>
<evidence type="ECO:0000256" key="2">
    <source>
        <dbReference type="ARBA" id="ARBA00023002"/>
    </source>
</evidence>
<dbReference type="EMBL" id="JAIZAY010000004">
    <property type="protein sequence ID" value="KAJ8044095.1"/>
    <property type="molecule type" value="Genomic_DNA"/>
</dbReference>
<evidence type="ECO:0000313" key="4">
    <source>
        <dbReference type="EMBL" id="KAJ8044095.1"/>
    </source>
</evidence>
<dbReference type="SUPFAM" id="SSF51735">
    <property type="entry name" value="NAD(P)-binding Rossmann-fold domains"/>
    <property type="match status" value="1"/>
</dbReference>
<comment type="caution">
    <text evidence="4">The sequence shown here is derived from an EMBL/GenBank/DDBJ whole genome shotgun (WGS) entry which is preliminary data.</text>
</comment>
<dbReference type="PANTHER" id="PTHR43115:SF4">
    <property type="entry name" value="DEHYDROGENASE_REDUCTASE SDR FAMILY MEMBER 11"/>
    <property type="match status" value="1"/>
</dbReference>
<organism evidence="4 5">
    <name type="scientific">Holothuria leucospilota</name>
    <name type="common">Black long sea cucumber</name>
    <name type="synonym">Mertensiothuria leucospilota</name>
    <dbReference type="NCBI Taxonomy" id="206669"/>
    <lineage>
        <taxon>Eukaryota</taxon>
        <taxon>Metazoa</taxon>
        <taxon>Echinodermata</taxon>
        <taxon>Eleutherozoa</taxon>
        <taxon>Echinozoa</taxon>
        <taxon>Holothuroidea</taxon>
        <taxon>Aspidochirotacea</taxon>
        <taxon>Aspidochirotida</taxon>
        <taxon>Holothuriidae</taxon>
        <taxon>Holothuria</taxon>
    </lineage>
</organism>
<name>A0A9Q1CFP8_HOLLE</name>
<gene>
    <name evidence="4" type="ORF">HOLleu_11464</name>
</gene>